<dbReference type="NCBIfam" id="NF002346">
    <property type="entry name" value="PRK01305.2-3"/>
    <property type="match status" value="1"/>
</dbReference>
<dbReference type="NCBIfam" id="NF002341">
    <property type="entry name" value="PRK01305.1-1"/>
    <property type="match status" value="1"/>
</dbReference>
<keyword evidence="2 4" id="KW-0808">Transferase</keyword>
<dbReference type="RefSeq" id="WP_158522976.1">
    <property type="nucleotide sequence ID" value="NZ_AQQV01000001.1"/>
</dbReference>
<dbReference type="OrthoDB" id="9782022at2"/>
<sequence length="242" mass="27413">MSHIRSQLESLPLFLSAPSDCSYLANRQTRNVFVDPRLQLNASQRDALAQMGFRRSGPSHYRPMCPSCQACESTRIDVAAFAPNRAQRRCLKRNDDLIASWATPVGTDERYALYRDYLAQRHADGGMDPDDREGFEQFLCSPSASTTQHLLIRDSAGTLLAVCVVDRLLSGLSAVYTFFAPDAAQRSLGRYAILRLIESCRAATLPWLYLGYYVEGSEKMHYKAEYQPQQRRKAETWTDIKD</sequence>
<protein>
    <recommendedName>
        <fullName evidence="4">Aspartate/glutamate leucyltransferase</fullName>
        <ecNumber evidence="4">2.3.2.29</ecNumber>
    </recommendedName>
</protein>
<feature type="domain" description="N-end aminoacyl transferase N-terminal" evidence="5">
    <location>
        <begin position="19"/>
        <end position="89"/>
    </location>
</feature>
<dbReference type="GO" id="GO:0008914">
    <property type="term" value="F:leucyl-tRNA--protein transferase activity"/>
    <property type="evidence" value="ECO:0007669"/>
    <property type="project" value="UniProtKB-UniRule"/>
</dbReference>
<dbReference type="EMBL" id="AQQV01000001">
    <property type="protein sequence ID" value="ORE88429.1"/>
    <property type="molecule type" value="Genomic_DNA"/>
</dbReference>
<dbReference type="Gene3D" id="3.40.630.30">
    <property type="match status" value="1"/>
</dbReference>
<evidence type="ECO:0000256" key="2">
    <source>
        <dbReference type="ARBA" id="ARBA00022679"/>
    </source>
</evidence>
<dbReference type="Pfam" id="PF04376">
    <property type="entry name" value="ATE_N"/>
    <property type="match status" value="1"/>
</dbReference>
<dbReference type="InterPro" id="IPR030700">
    <property type="entry name" value="N-end_Aminoacyl_Trfase"/>
</dbReference>
<evidence type="ECO:0000313" key="7">
    <source>
        <dbReference type="EMBL" id="ORE88429.1"/>
    </source>
</evidence>
<evidence type="ECO:0000313" key="8">
    <source>
        <dbReference type="Proteomes" id="UP000192342"/>
    </source>
</evidence>
<evidence type="ECO:0000259" key="5">
    <source>
        <dbReference type="Pfam" id="PF04376"/>
    </source>
</evidence>
<dbReference type="Pfam" id="PF04377">
    <property type="entry name" value="ATE_C"/>
    <property type="match status" value="1"/>
</dbReference>
<dbReference type="PANTHER" id="PTHR21367:SF1">
    <property type="entry name" value="ARGINYL-TRNA--PROTEIN TRANSFERASE 1"/>
    <property type="match status" value="1"/>
</dbReference>
<comment type="caution">
    <text evidence="7">The sequence shown here is derived from an EMBL/GenBank/DDBJ whole genome shotgun (WGS) entry which is preliminary data.</text>
</comment>
<evidence type="ECO:0000256" key="3">
    <source>
        <dbReference type="ARBA" id="ARBA00023315"/>
    </source>
</evidence>
<evidence type="ECO:0000256" key="4">
    <source>
        <dbReference type="HAMAP-Rule" id="MF_00689"/>
    </source>
</evidence>
<dbReference type="GO" id="GO:0071596">
    <property type="term" value="P:ubiquitin-dependent protein catabolic process via the N-end rule pathway"/>
    <property type="evidence" value="ECO:0007669"/>
    <property type="project" value="InterPro"/>
</dbReference>
<comment type="subcellular location">
    <subcellularLocation>
        <location evidence="4">Cytoplasm</location>
    </subcellularLocation>
</comment>
<dbReference type="NCBIfam" id="NF002342">
    <property type="entry name" value="PRK01305.1-3"/>
    <property type="match status" value="1"/>
</dbReference>
<dbReference type="SUPFAM" id="SSF55729">
    <property type="entry name" value="Acyl-CoA N-acyltransferases (Nat)"/>
    <property type="match status" value="1"/>
</dbReference>
<dbReference type="GO" id="GO:0004057">
    <property type="term" value="F:arginyl-tRNA--protein transferase activity"/>
    <property type="evidence" value="ECO:0007669"/>
    <property type="project" value="InterPro"/>
</dbReference>
<dbReference type="InterPro" id="IPR017138">
    <property type="entry name" value="Asp_Glu_LeuTrfase"/>
</dbReference>
<dbReference type="GO" id="GO:0005737">
    <property type="term" value="C:cytoplasm"/>
    <property type="evidence" value="ECO:0007669"/>
    <property type="project" value="UniProtKB-SubCell"/>
</dbReference>
<comment type="catalytic activity">
    <reaction evidence="4">
        <text>N-terminal L-glutamyl-[protein] + L-leucyl-tRNA(Leu) = N-terminal L-leucyl-L-glutamyl-[protein] + tRNA(Leu) + H(+)</text>
        <dbReference type="Rhea" id="RHEA:50412"/>
        <dbReference type="Rhea" id="RHEA-COMP:9613"/>
        <dbReference type="Rhea" id="RHEA-COMP:9622"/>
        <dbReference type="Rhea" id="RHEA-COMP:12664"/>
        <dbReference type="Rhea" id="RHEA-COMP:12668"/>
        <dbReference type="ChEBI" id="CHEBI:15378"/>
        <dbReference type="ChEBI" id="CHEBI:64721"/>
        <dbReference type="ChEBI" id="CHEBI:78442"/>
        <dbReference type="ChEBI" id="CHEBI:78494"/>
        <dbReference type="ChEBI" id="CHEBI:133041"/>
        <dbReference type="EC" id="2.3.2.29"/>
    </reaction>
</comment>
<name>A0A1Y1SGV6_9GAMM</name>
<gene>
    <name evidence="4" type="primary">bpt</name>
    <name evidence="7" type="ORF">ATO7_01100</name>
</gene>
<keyword evidence="1 4" id="KW-0963">Cytoplasm</keyword>
<dbReference type="PIRSF" id="PIRSF037208">
    <property type="entry name" value="ATE_pro_prd"/>
    <property type="match status" value="1"/>
</dbReference>
<evidence type="ECO:0000256" key="1">
    <source>
        <dbReference type="ARBA" id="ARBA00022490"/>
    </source>
</evidence>
<dbReference type="EC" id="2.3.2.29" evidence="4"/>
<dbReference type="InterPro" id="IPR007472">
    <property type="entry name" value="N-end_Aminoacyl_Trfase_C"/>
</dbReference>
<keyword evidence="8" id="KW-1185">Reference proteome</keyword>
<reference evidence="7 8" key="1">
    <citation type="submission" date="2013-04" db="EMBL/GenBank/DDBJ databases">
        <title>Oceanococcus atlanticus 22II-S10r2 Genome Sequencing.</title>
        <authorList>
            <person name="Lai Q."/>
            <person name="Li G."/>
            <person name="Shao Z."/>
        </authorList>
    </citation>
    <scope>NUCLEOTIDE SEQUENCE [LARGE SCALE GENOMIC DNA]</scope>
    <source>
        <strain evidence="7 8">22II-S10r2</strain>
    </source>
</reference>
<comment type="function">
    <text evidence="4">Functions in the N-end rule pathway of protein degradation where it conjugates Leu from its aminoacyl-tRNA to the N-termini of proteins containing an N-terminal aspartate or glutamate.</text>
</comment>
<feature type="domain" description="N-end rule aminoacyl transferase C-terminal" evidence="6">
    <location>
        <begin position="109"/>
        <end position="231"/>
    </location>
</feature>
<dbReference type="HAMAP" id="MF_00689">
    <property type="entry name" value="Bpt"/>
    <property type="match status" value="1"/>
</dbReference>
<proteinExistence type="inferred from homology"/>
<dbReference type="STRING" id="1317117.ATO7_01100"/>
<dbReference type="AlphaFoldDB" id="A0A1Y1SGV6"/>
<dbReference type="PANTHER" id="PTHR21367">
    <property type="entry name" value="ARGININE-TRNA-PROTEIN TRANSFERASE 1"/>
    <property type="match status" value="1"/>
</dbReference>
<dbReference type="Proteomes" id="UP000192342">
    <property type="component" value="Unassembled WGS sequence"/>
</dbReference>
<accession>A0A1Y1SGV6</accession>
<dbReference type="InterPro" id="IPR007471">
    <property type="entry name" value="N-end_Aminoacyl_Trfase_N"/>
</dbReference>
<keyword evidence="3 4" id="KW-0012">Acyltransferase</keyword>
<comment type="catalytic activity">
    <reaction evidence="4">
        <text>N-terminal L-aspartyl-[protein] + L-leucyl-tRNA(Leu) = N-terminal L-leucyl-L-aspartyl-[protein] + tRNA(Leu) + H(+)</text>
        <dbReference type="Rhea" id="RHEA:50420"/>
        <dbReference type="Rhea" id="RHEA-COMP:9613"/>
        <dbReference type="Rhea" id="RHEA-COMP:9622"/>
        <dbReference type="Rhea" id="RHEA-COMP:12669"/>
        <dbReference type="Rhea" id="RHEA-COMP:12674"/>
        <dbReference type="ChEBI" id="CHEBI:15378"/>
        <dbReference type="ChEBI" id="CHEBI:64720"/>
        <dbReference type="ChEBI" id="CHEBI:78442"/>
        <dbReference type="ChEBI" id="CHEBI:78494"/>
        <dbReference type="ChEBI" id="CHEBI:133042"/>
        <dbReference type="EC" id="2.3.2.29"/>
    </reaction>
</comment>
<organism evidence="7 8">
    <name type="scientific">Oceanococcus atlanticus</name>
    <dbReference type="NCBI Taxonomy" id="1317117"/>
    <lineage>
        <taxon>Bacteria</taxon>
        <taxon>Pseudomonadati</taxon>
        <taxon>Pseudomonadota</taxon>
        <taxon>Gammaproteobacteria</taxon>
        <taxon>Chromatiales</taxon>
        <taxon>Oceanococcaceae</taxon>
        <taxon>Oceanococcus</taxon>
    </lineage>
</organism>
<evidence type="ECO:0000259" key="6">
    <source>
        <dbReference type="Pfam" id="PF04377"/>
    </source>
</evidence>
<comment type="similarity">
    <text evidence="4">Belongs to the R-transferase family. Bpt subfamily.</text>
</comment>
<dbReference type="InterPro" id="IPR016181">
    <property type="entry name" value="Acyl_CoA_acyltransferase"/>
</dbReference>